<gene>
    <name evidence="2" type="ORF">HGMM_F21A08C05</name>
</gene>
<dbReference type="AlphaFoldDB" id="H5SF86"/>
<dbReference type="EMBL" id="AP011701">
    <property type="protein sequence ID" value="BAL54822.1"/>
    <property type="molecule type" value="Genomic_DNA"/>
</dbReference>
<feature type="region of interest" description="Disordered" evidence="1">
    <location>
        <begin position="39"/>
        <end position="63"/>
    </location>
</feature>
<evidence type="ECO:0000256" key="1">
    <source>
        <dbReference type="SAM" id="MobiDB-lite"/>
    </source>
</evidence>
<reference evidence="2" key="2">
    <citation type="journal article" date="2012" name="PLoS ONE">
        <title>A Deeply Branching Thermophilic Bacterium with an Ancient Acetyl-CoA Pathway Dominates a Subsurface Ecosystem.</title>
        <authorList>
            <person name="Takami H."/>
            <person name="Noguchi H."/>
            <person name="Takaki Y."/>
            <person name="Uchiyama I."/>
            <person name="Toyoda A."/>
            <person name="Nishi S."/>
            <person name="Chee G.-J."/>
            <person name="Arai W."/>
            <person name="Nunoura T."/>
            <person name="Itoh T."/>
            <person name="Hattori M."/>
            <person name="Takai K."/>
        </authorList>
    </citation>
    <scope>NUCLEOTIDE SEQUENCE</scope>
</reference>
<name>H5SF86_9BACT</name>
<accession>H5SF86</accession>
<proteinExistence type="predicted"/>
<sequence length="97" mass="10333">MPKVVIGEDLGDEVEREDAVFGEALAQKICDGPVEEYYQKEQGDEEQQALTPGPSPVATGEGWGGVRAVASKESHTLPSCDDEPGPLIEPAVVVLRD</sequence>
<organism evidence="2">
    <name type="scientific">uncultured Acetothermia bacterium</name>
    <dbReference type="NCBI Taxonomy" id="236499"/>
    <lineage>
        <taxon>Bacteria</taxon>
        <taxon>Candidatus Bipolaricaulota</taxon>
        <taxon>environmental samples</taxon>
    </lineage>
</organism>
<evidence type="ECO:0000313" key="2">
    <source>
        <dbReference type="EMBL" id="BAL54822.1"/>
    </source>
</evidence>
<protein>
    <submittedName>
        <fullName evidence="2">Uncharacterized protein</fullName>
    </submittedName>
</protein>
<reference evidence="2" key="1">
    <citation type="journal article" date="2005" name="Environ. Microbiol.">
        <title>Genetic and functional properties of uncultivated thermophilic crenarchaeotes from a subsurface gold mine as revealed by analysis of genome fragments.</title>
        <authorList>
            <person name="Nunoura T."/>
            <person name="Hirayama H."/>
            <person name="Takami H."/>
            <person name="Oida H."/>
            <person name="Nishi S."/>
            <person name="Shimamura S."/>
            <person name="Suzuki Y."/>
            <person name="Inagaki F."/>
            <person name="Takai K."/>
            <person name="Nealson K.H."/>
            <person name="Horikoshi K."/>
        </authorList>
    </citation>
    <scope>NUCLEOTIDE SEQUENCE</scope>
</reference>